<feature type="transmembrane region" description="Helical" evidence="2">
    <location>
        <begin position="171"/>
        <end position="192"/>
    </location>
</feature>
<evidence type="ECO:0000313" key="5">
    <source>
        <dbReference type="Proteomes" id="UP000002071"/>
    </source>
</evidence>
<dbReference type="Pfam" id="PF25933">
    <property type="entry name" value="DUF7978"/>
    <property type="match status" value="1"/>
</dbReference>
<reference evidence="4 5" key="1">
    <citation type="journal article" date="2009" name="Stand. Genomic Sci.">
        <title>Complete genome sequence of Halorhabdus utahensis type strain (AX-2).</title>
        <authorList>
            <person name="Anderson I."/>
            <person name="Tindall B.J."/>
            <person name="Pomrenke H."/>
            <person name="Goker M."/>
            <person name="Lapidus A."/>
            <person name="Nolan M."/>
            <person name="Copeland A."/>
            <person name="Glavina Del Rio T."/>
            <person name="Chen F."/>
            <person name="Tice H."/>
            <person name="Cheng J.F."/>
            <person name="Lucas S."/>
            <person name="Chertkov O."/>
            <person name="Bruce D."/>
            <person name="Brettin T."/>
            <person name="Detter J.C."/>
            <person name="Han C."/>
            <person name="Goodwin L."/>
            <person name="Land M."/>
            <person name="Hauser L."/>
            <person name="Chang Y.J."/>
            <person name="Jeffries C.D."/>
            <person name="Pitluck S."/>
            <person name="Pati A."/>
            <person name="Mavromatis K."/>
            <person name="Ivanova N."/>
            <person name="Ovchinnikova G."/>
            <person name="Chen A."/>
            <person name="Palaniappan K."/>
            <person name="Chain P."/>
            <person name="Rohde M."/>
            <person name="Bristow J."/>
            <person name="Eisen J.A."/>
            <person name="Markowitz V."/>
            <person name="Hugenholtz P."/>
            <person name="Kyrpides N.C."/>
            <person name="Klenk H.P."/>
        </authorList>
    </citation>
    <scope>NUCLEOTIDE SEQUENCE [LARGE SCALE GENOMIC DNA]</scope>
    <source>
        <strain evidence="5">DSM 12940 / JCM 11049 / AX-2</strain>
    </source>
</reference>
<protein>
    <recommendedName>
        <fullName evidence="3">DUF7978 domain-containing protein</fullName>
    </recommendedName>
</protein>
<dbReference type="Proteomes" id="UP000002071">
    <property type="component" value="Chromosome"/>
</dbReference>
<keyword evidence="2" id="KW-0812">Transmembrane</keyword>
<dbReference type="InterPro" id="IPR058284">
    <property type="entry name" value="DUF7978"/>
</dbReference>
<keyword evidence="5" id="KW-1185">Reference proteome</keyword>
<evidence type="ECO:0000313" key="4">
    <source>
        <dbReference type="EMBL" id="ACV12805.1"/>
    </source>
</evidence>
<keyword evidence="2" id="KW-0472">Membrane</keyword>
<name>C7NPN9_HALUD</name>
<feature type="domain" description="DUF7978" evidence="3">
    <location>
        <begin position="84"/>
        <end position="264"/>
    </location>
</feature>
<keyword evidence="2" id="KW-1133">Transmembrane helix</keyword>
<dbReference type="eggNOG" id="arCOG06413">
    <property type="taxonomic scope" value="Archaea"/>
</dbReference>
<organism evidence="4 5">
    <name type="scientific">Halorhabdus utahensis (strain DSM 12940 / JCM 11049 / AX-2)</name>
    <dbReference type="NCBI Taxonomy" id="519442"/>
    <lineage>
        <taxon>Archaea</taxon>
        <taxon>Methanobacteriati</taxon>
        <taxon>Methanobacteriota</taxon>
        <taxon>Stenosarchaea group</taxon>
        <taxon>Halobacteria</taxon>
        <taxon>Halobacteriales</taxon>
        <taxon>Haloarculaceae</taxon>
        <taxon>Halorhabdus</taxon>
    </lineage>
</organism>
<evidence type="ECO:0000259" key="3">
    <source>
        <dbReference type="Pfam" id="PF25933"/>
    </source>
</evidence>
<dbReference type="HOGENOM" id="CLU_1040532_0_0_2"/>
<proteinExistence type="predicted"/>
<feature type="region of interest" description="Disordered" evidence="1">
    <location>
        <begin position="1"/>
        <end position="71"/>
    </location>
</feature>
<sequence>MHVFEVNGSVPRDDTAEELNESPSGDDTAEELNESPSRDDTAEDLNESPSLDDSVERLNTSPSRDDSTEETDGLFAEDWLADLRDVPVIPGVVAGGVAWLLGYLLMAALFFVGPATLSAGSTVERLRGIGVIFYNAQFVNGAETLSAEGVQETVRFNLILEQTVTSVPEPVYFAIPVVAILAVGAAVGYVALEHNAEYVTVPLVGIAMVAGYLPLAVAGAFLVELPVGWALGTLVLEPDLLEATAFGFAYPFVIGSVGALLGYALKQ</sequence>
<gene>
    <name evidence="4" type="ordered locus">Huta_2644</name>
</gene>
<feature type="transmembrane region" description="Helical" evidence="2">
    <location>
        <begin position="88"/>
        <end position="112"/>
    </location>
</feature>
<feature type="transmembrane region" description="Helical" evidence="2">
    <location>
        <begin position="243"/>
        <end position="265"/>
    </location>
</feature>
<evidence type="ECO:0000256" key="2">
    <source>
        <dbReference type="SAM" id="Phobius"/>
    </source>
</evidence>
<dbReference type="EMBL" id="CP001687">
    <property type="protein sequence ID" value="ACV12805.1"/>
    <property type="molecule type" value="Genomic_DNA"/>
</dbReference>
<evidence type="ECO:0000256" key="1">
    <source>
        <dbReference type="SAM" id="MobiDB-lite"/>
    </source>
</evidence>
<dbReference type="STRING" id="519442.Huta_2644"/>
<dbReference type="AlphaFoldDB" id="C7NPN9"/>
<feature type="transmembrane region" description="Helical" evidence="2">
    <location>
        <begin position="199"/>
        <end position="223"/>
    </location>
</feature>
<dbReference type="KEGG" id="hut:Huta_2644"/>
<accession>C7NPN9</accession>
<feature type="compositionally biased region" description="Polar residues" evidence="1">
    <location>
        <begin position="47"/>
        <end position="62"/>
    </location>
</feature>